<protein>
    <submittedName>
        <fullName evidence="1">Uncharacterized protein</fullName>
    </submittedName>
</protein>
<accession>S6AZC0</accession>
<proteinExistence type="evidence at transcript level"/>
<organism evidence="1">
    <name type="scientific">Babesia bovis</name>
    <dbReference type="NCBI Taxonomy" id="5865"/>
    <lineage>
        <taxon>Eukaryota</taxon>
        <taxon>Sar</taxon>
        <taxon>Alveolata</taxon>
        <taxon>Apicomplexa</taxon>
        <taxon>Aconoidasida</taxon>
        <taxon>Piroplasmida</taxon>
        <taxon>Babesiidae</taxon>
        <taxon>Babesia</taxon>
    </lineage>
</organism>
<dbReference type="EMBL" id="AK440584">
    <property type="protein sequence ID" value="BAN64378.1"/>
    <property type="molecule type" value="mRNA"/>
</dbReference>
<reference evidence="1" key="1">
    <citation type="journal article" date="2014" name="BMC Genomics">
        <title>The Babesia bovis gene and promoter model: an update from full-length EST analysis.</title>
        <authorList>
            <person name="Yamagishi J."/>
            <person name="Wakaguri H."/>
            <person name="Yokoyama N."/>
            <person name="Yamashita R."/>
            <person name="Suzuki Y."/>
            <person name="Xuan X."/>
            <person name="Igarashi I."/>
        </authorList>
    </citation>
    <scope>NUCLEOTIDE SEQUENCE</scope>
    <source>
        <strain evidence="1">Texas</strain>
    </source>
</reference>
<name>S6AZC0_BABBO</name>
<dbReference type="AlphaFoldDB" id="S6AZC0"/>
<evidence type="ECO:0000313" key="1">
    <source>
        <dbReference type="EMBL" id="BAN64378.1"/>
    </source>
</evidence>
<sequence length="57" mass="6659">MCKSNVVSTRATTMFAISILFPRKLTYVNRFYRIATFGIHDLPVNVTSELRQEDRLH</sequence>